<accession>A0A3E2GUJ3</accession>
<sequence>MPSPRSAPSMPYNDQSDHLEMITKGKTYAKPLLFTKFTSEQGHTELTEFTKQLKADFDDHSNTSSFRGEKLNIFTTQHNFTISKTLTNFKDLPKGYTGWR</sequence>
<dbReference type="AlphaFoldDB" id="A0A3E2GUJ3"/>
<dbReference type="Proteomes" id="UP000258309">
    <property type="component" value="Unassembled WGS sequence"/>
</dbReference>
<organism evidence="1 2">
    <name type="scientific">Scytalidium lignicola</name>
    <name type="common">Hyphomycete</name>
    <dbReference type="NCBI Taxonomy" id="5539"/>
    <lineage>
        <taxon>Eukaryota</taxon>
        <taxon>Fungi</taxon>
        <taxon>Dikarya</taxon>
        <taxon>Ascomycota</taxon>
        <taxon>Pezizomycotina</taxon>
        <taxon>Leotiomycetes</taxon>
        <taxon>Leotiomycetes incertae sedis</taxon>
        <taxon>Scytalidium</taxon>
    </lineage>
</organism>
<protein>
    <submittedName>
        <fullName evidence="1">Uncharacterized protein</fullName>
    </submittedName>
</protein>
<feature type="non-terminal residue" evidence="1">
    <location>
        <position position="100"/>
    </location>
</feature>
<reference evidence="1 2" key="1">
    <citation type="submission" date="2018-05" db="EMBL/GenBank/DDBJ databases">
        <title>Draft genome sequence of Scytalidium lignicola DSM 105466, a ubiquitous saprotrophic fungus.</title>
        <authorList>
            <person name="Buettner E."/>
            <person name="Gebauer A.M."/>
            <person name="Hofrichter M."/>
            <person name="Liers C."/>
            <person name="Kellner H."/>
        </authorList>
    </citation>
    <scope>NUCLEOTIDE SEQUENCE [LARGE SCALE GENOMIC DNA]</scope>
    <source>
        <strain evidence="1 2">DSM 105466</strain>
    </source>
</reference>
<evidence type="ECO:0000313" key="1">
    <source>
        <dbReference type="EMBL" id="RFU24801.1"/>
    </source>
</evidence>
<comment type="caution">
    <text evidence="1">The sequence shown here is derived from an EMBL/GenBank/DDBJ whole genome shotgun (WGS) entry which is preliminary data.</text>
</comment>
<dbReference type="EMBL" id="NCSJ02000400">
    <property type="protein sequence ID" value="RFU24801.1"/>
    <property type="molecule type" value="Genomic_DNA"/>
</dbReference>
<gene>
    <name evidence="1" type="ORF">B7463_g11539</name>
</gene>
<keyword evidence="2" id="KW-1185">Reference proteome</keyword>
<feature type="non-terminal residue" evidence="1">
    <location>
        <position position="1"/>
    </location>
</feature>
<name>A0A3E2GUJ3_SCYLI</name>
<evidence type="ECO:0000313" key="2">
    <source>
        <dbReference type="Proteomes" id="UP000258309"/>
    </source>
</evidence>
<proteinExistence type="predicted"/>